<reference evidence="2" key="1">
    <citation type="journal article" date="2021" name="PeerJ">
        <title>Extensive microbial diversity within the chicken gut microbiome revealed by metagenomics and culture.</title>
        <authorList>
            <person name="Gilroy R."/>
            <person name="Ravi A."/>
            <person name="Getino M."/>
            <person name="Pursley I."/>
            <person name="Horton D.L."/>
            <person name="Alikhan N.F."/>
            <person name="Baker D."/>
            <person name="Gharbi K."/>
            <person name="Hall N."/>
            <person name="Watson M."/>
            <person name="Adriaenssens E.M."/>
            <person name="Foster-Nyarko E."/>
            <person name="Jarju S."/>
            <person name="Secka A."/>
            <person name="Antonio M."/>
            <person name="Oren A."/>
            <person name="Chaudhuri R.R."/>
            <person name="La Ragione R."/>
            <person name="Hildebrand F."/>
            <person name="Pallen M.J."/>
        </authorList>
    </citation>
    <scope>NUCLEOTIDE SEQUENCE</scope>
    <source>
        <strain evidence="2">USAMLcec3-2134</strain>
    </source>
</reference>
<feature type="coiled-coil region" evidence="1">
    <location>
        <begin position="14"/>
        <end position="90"/>
    </location>
</feature>
<comment type="caution">
    <text evidence="2">The sequence shown here is derived from an EMBL/GenBank/DDBJ whole genome shotgun (WGS) entry which is preliminary data.</text>
</comment>
<dbReference type="AlphaFoldDB" id="A0A9D2SER9"/>
<dbReference type="Proteomes" id="UP000886883">
    <property type="component" value="Unassembled WGS sequence"/>
</dbReference>
<gene>
    <name evidence="2" type="ORF">H9763_12455</name>
</gene>
<proteinExistence type="predicted"/>
<evidence type="ECO:0000256" key="1">
    <source>
        <dbReference type="SAM" id="Coils"/>
    </source>
</evidence>
<reference evidence="2" key="2">
    <citation type="submission" date="2021-04" db="EMBL/GenBank/DDBJ databases">
        <authorList>
            <person name="Gilroy R."/>
        </authorList>
    </citation>
    <scope>NUCLEOTIDE SEQUENCE</scope>
    <source>
        <strain evidence="2">USAMLcec3-2134</strain>
    </source>
</reference>
<accession>A0A9D2SER9</accession>
<dbReference type="EMBL" id="DWXE01000046">
    <property type="protein sequence ID" value="HJB92258.1"/>
    <property type="molecule type" value="Genomic_DNA"/>
</dbReference>
<sequence>MKKFRTTLLNGYQRNAVDEYLKELTQELESLREDAAKGQSADQLSARLLQMEEQNRQLQRQLQEQNQQFQKQLQEQKLSFQKEREQLLSQNAQYAENARKLKKYESDYSSFMDLMVDMKTQARKIVTDAQSDAEDILVMARKDAEGITESAQANAEKITGQAMADAADYRKNAENEMEKKKEEEAVKFQLARLKIAGYLDSLNRSQNKLLEVYEEFGRIVGQLPLRIGDVFSEKDFELLENPDDEKAAPGQDAPAKK</sequence>
<name>A0A9D2SER9_9FIRM</name>
<organism evidence="2 3">
    <name type="scientific">Candidatus Eisenbergiella merdigallinarum</name>
    <dbReference type="NCBI Taxonomy" id="2838552"/>
    <lineage>
        <taxon>Bacteria</taxon>
        <taxon>Bacillati</taxon>
        <taxon>Bacillota</taxon>
        <taxon>Clostridia</taxon>
        <taxon>Lachnospirales</taxon>
        <taxon>Lachnospiraceae</taxon>
        <taxon>Eisenbergiella</taxon>
    </lineage>
</organism>
<keyword evidence="1" id="KW-0175">Coiled coil</keyword>
<protein>
    <recommendedName>
        <fullName evidence="4">DivIVA domain-containing protein</fullName>
    </recommendedName>
</protein>
<evidence type="ECO:0000313" key="2">
    <source>
        <dbReference type="EMBL" id="HJB92258.1"/>
    </source>
</evidence>
<evidence type="ECO:0000313" key="3">
    <source>
        <dbReference type="Proteomes" id="UP000886883"/>
    </source>
</evidence>
<evidence type="ECO:0008006" key="4">
    <source>
        <dbReference type="Google" id="ProtNLM"/>
    </source>
</evidence>